<dbReference type="AlphaFoldDB" id="A0AA36GFM4"/>
<keyword evidence="1" id="KW-1133">Transmembrane helix</keyword>
<evidence type="ECO:0000313" key="2">
    <source>
        <dbReference type="EMBL" id="CAJ0589238.1"/>
    </source>
</evidence>
<proteinExistence type="predicted"/>
<reference evidence="2" key="1">
    <citation type="submission" date="2023-07" db="EMBL/GenBank/DDBJ databases">
        <authorList>
            <consortium name="CYATHOMIX"/>
        </authorList>
    </citation>
    <scope>NUCLEOTIDE SEQUENCE</scope>
    <source>
        <strain evidence="2">N/A</strain>
    </source>
</reference>
<organism evidence="2 3">
    <name type="scientific">Cylicocyclus nassatus</name>
    <name type="common">Nematode worm</name>
    <dbReference type="NCBI Taxonomy" id="53992"/>
    <lineage>
        <taxon>Eukaryota</taxon>
        <taxon>Metazoa</taxon>
        <taxon>Ecdysozoa</taxon>
        <taxon>Nematoda</taxon>
        <taxon>Chromadorea</taxon>
        <taxon>Rhabditida</taxon>
        <taxon>Rhabditina</taxon>
        <taxon>Rhabditomorpha</taxon>
        <taxon>Strongyloidea</taxon>
        <taxon>Strongylidae</taxon>
        <taxon>Cylicocyclus</taxon>
    </lineage>
</organism>
<gene>
    <name evidence="2" type="ORF">CYNAS_LOCUS1221</name>
</gene>
<keyword evidence="1" id="KW-0812">Transmembrane</keyword>
<sequence>MDGRSLFVKEQMSHIIFLFLIMVQMQYAIAKSAKSEIYDIFNLEKFYEDQERCEDLCFSDKKEEVKARLHKYPHLDKYACFRECMNELGRKGYTS</sequence>
<evidence type="ECO:0000256" key="1">
    <source>
        <dbReference type="SAM" id="Phobius"/>
    </source>
</evidence>
<keyword evidence="1" id="KW-0472">Membrane</keyword>
<accession>A0AA36GFM4</accession>
<evidence type="ECO:0000313" key="3">
    <source>
        <dbReference type="Proteomes" id="UP001176961"/>
    </source>
</evidence>
<dbReference type="Proteomes" id="UP001176961">
    <property type="component" value="Unassembled WGS sequence"/>
</dbReference>
<dbReference type="EMBL" id="CATQJL010000001">
    <property type="protein sequence ID" value="CAJ0589238.1"/>
    <property type="molecule type" value="Genomic_DNA"/>
</dbReference>
<comment type="caution">
    <text evidence="2">The sequence shown here is derived from an EMBL/GenBank/DDBJ whole genome shotgun (WGS) entry which is preliminary data.</text>
</comment>
<keyword evidence="3" id="KW-1185">Reference proteome</keyword>
<feature type="transmembrane region" description="Helical" evidence="1">
    <location>
        <begin position="12"/>
        <end position="30"/>
    </location>
</feature>
<protein>
    <submittedName>
        <fullName evidence="2">Uncharacterized protein</fullName>
    </submittedName>
</protein>
<name>A0AA36GFM4_CYLNA</name>